<name>Q3AS52_CHLCH</name>
<proteinExistence type="inferred from homology"/>
<evidence type="ECO:0000256" key="1">
    <source>
        <dbReference type="ARBA" id="ARBA00009981"/>
    </source>
</evidence>
<dbReference type="SUPFAM" id="SSF143120">
    <property type="entry name" value="YefM-like"/>
    <property type="match status" value="1"/>
</dbReference>
<dbReference type="Pfam" id="PF02604">
    <property type="entry name" value="PhdYeFM_antitox"/>
    <property type="match status" value="1"/>
</dbReference>
<dbReference type="InterPro" id="IPR036165">
    <property type="entry name" value="YefM-like_sf"/>
</dbReference>
<dbReference type="AlphaFoldDB" id="Q3AS52"/>
<evidence type="ECO:0000256" key="2">
    <source>
        <dbReference type="RuleBase" id="RU362080"/>
    </source>
</evidence>
<dbReference type="HOGENOM" id="CLU_2357223_0_0_10"/>
<organism evidence="3">
    <name type="scientific">Chlorobium chlorochromatii (strain CaD3)</name>
    <dbReference type="NCBI Taxonomy" id="340177"/>
    <lineage>
        <taxon>Bacteria</taxon>
        <taxon>Pseudomonadati</taxon>
        <taxon>Chlorobiota</taxon>
        <taxon>Chlorobiia</taxon>
        <taxon>Chlorobiales</taxon>
        <taxon>Chlorobiaceae</taxon>
        <taxon>Chlorobium/Pelodictyon group</taxon>
        <taxon>Chlorobium</taxon>
    </lineage>
</organism>
<evidence type="ECO:0000313" key="3">
    <source>
        <dbReference type="EMBL" id="ABB28173.1"/>
    </source>
</evidence>
<dbReference type="Gene3D" id="3.40.1620.10">
    <property type="entry name" value="YefM-like domain"/>
    <property type="match status" value="1"/>
</dbReference>
<dbReference type="STRING" id="340177.Cag_0908"/>
<dbReference type="KEGG" id="cch:Cag_0908"/>
<accession>Q3AS52</accession>
<dbReference type="OrthoDB" id="598423at2"/>
<gene>
    <name evidence="3" type="ordered locus">Cag_0908</name>
</gene>
<dbReference type="EMBL" id="CP000108">
    <property type="protein sequence ID" value="ABB28173.1"/>
    <property type="molecule type" value="Genomic_DNA"/>
</dbReference>
<sequence length="93" mass="10770">MAVEQVTSLTDFRNNPDYYFEELSKNQQPLLLTRRNKSSAVLLDATLYQTLLEQIAFMKSVADGLEDVRHNRLCSMDEVFDSVERIIVEAEKQ</sequence>
<dbReference type="InterPro" id="IPR006442">
    <property type="entry name" value="Antitoxin_Phd/YefM"/>
</dbReference>
<protein>
    <recommendedName>
        <fullName evidence="2">Antitoxin</fullName>
    </recommendedName>
</protein>
<comment type="similarity">
    <text evidence="1 2">Belongs to the phD/YefM antitoxin family.</text>
</comment>
<dbReference type="eggNOG" id="COG2161">
    <property type="taxonomic scope" value="Bacteria"/>
</dbReference>
<reference evidence="3" key="1">
    <citation type="submission" date="2005-08" db="EMBL/GenBank/DDBJ databases">
        <title>Complete sequence of Chlorobium chlorochromatii CaD3.</title>
        <authorList>
            <person name="Copeland A."/>
            <person name="Lucas S."/>
            <person name="Lapidus A."/>
            <person name="Barry K."/>
            <person name="Detter J.C."/>
            <person name="Glavina T."/>
            <person name="Hammon N."/>
            <person name="Israni S."/>
            <person name="Pitluck S."/>
            <person name="Bryant D."/>
            <person name="Schmutz J."/>
            <person name="Larimer F."/>
            <person name="Land M."/>
            <person name="Kyrpides N."/>
            <person name="Ivanova N."/>
            <person name="Richardson P."/>
        </authorList>
    </citation>
    <scope>NUCLEOTIDE SEQUENCE [LARGE SCALE GENOMIC DNA]</scope>
    <source>
        <strain evidence="3">CaD3</strain>
    </source>
</reference>
<comment type="function">
    <text evidence="2">Antitoxin component of a type II toxin-antitoxin (TA) system.</text>
</comment>